<name>A0A0R3RN19_9BILA</name>
<dbReference type="AlphaFoldDB" id="A0A0R3RN19"/>
<keyword evidence="2" id="KW-1185">Reference proteome</keyword>
<evidence type="ECO:0000313" key="3">
    <source>
        <dbReference type="WBParaSite" id="EEL_0000287901-mRNA-1"/>
    </source>
</evidence>
<accession>A0A0R3RN19</accession>
<evidence type="ECO:0000313" key="2">
    <source>
        <dbReference type="Proteomes" id="UP000050640"/>
    </source>
</evidence>
<protein>
    <submittedName>
        <fullName evidence="3">Uncharacterized protein</fullName>
    </submittedName>
</protein>
<evidence type="ECO:0000256" key="1">
    <source>
        <dbReference type="SAM" id="MobiDB-lite"/>
    </source>
</evidence>
<feature type="region of interest" description="Disordered" evidence="1">
    <location>
        <begin position="151"/>
        <end position="183"/>
    </location>
</feature>
<dbReference type="WBParaSite" id="EEL_0000287901-mRNA-1">
    <property type="protein sequence ID" value="EEL_0000287901-mRNA-1"/>
    <property type="gene ID" value="EEL_0000287901"/>
</dbReference>
<sequence>MESEMIAAPTIIHYQQHLAAAEATAAAAVRAPPKPLALTRSALQISLQSSAMLPPQSSSSSTSTSSCVNSASVQKSEKLIAKMCNEIEERIPLRKNMGNVRNDYGNEQLKYYSSQSKSADMTTANSEKFLKQRVTRQASFLAAVSASNSHREIRSVSTHDLRSDLNSSSKESLTRCDTGSTTHLTSHYANTARSNDSSSNAAQRFSIHALESNEIRNYSNHPRHSAYYVSKSGMDLYPCIYSFTHV</sequence>
<dbReference type="Proteomes" id="UP000050640">
    <property type="component" value="Unplaced"/>
</dbReference>
<organism evidence="2 3">
    <name type="scientific">Elaeophora elaphi</name>
    <dbReference type="NCBI Taxonomy" id="1147741"/>
    <lineage>
        <taxon>Eukaryota</taxon>
        <taxon>Metazoa</taxon>
        <taxon>Ecdysozoa</taxon>
        <taxon>Nematoda</taxon>
        <taxon>Chromadorea</taxon>
        <taxon>Rhabditida</taxon>
        <taxon>Spirurina</taxon>
        <taxon>Spiruromorpha</taxon>
        <taxon>Filarioidea</taxon>
        <taxon>Onchocercidae</taxon>
        <taxon>Elaeophora</taxon>
    </lineage>
</organism>
<proteinExistence type="predicted"/>
<feature type="compositionally biased region" description="Basic and acidic residues" evidence="1">
    <location>
        <begin position="151"/>
        <end position="163"/>
    </location>
</feature>
<feature type="compositionally biased region" description="Polar residues" evidence="1">
    <location>
        <begin position="164"/>
        <end position="183"/>
    </location>
</feature>
<reference evidence="3" key="1">
    <citation type="submission" date="2017-02" db="UniProtKB">
        <authorList>
            <consortium name="WormBaseParasite"/>
        </authorList>
    </citation>
    <scope>IDENTIFICATION</scope>
</reference>